<sequence length="234" mass="25868">MKTKKNQIGPATFQTKAQRHTPLPINALTAEGMDIGRTIAQRGAHARIVATWVMIRKTVPGETATATGVEYGAITQRPAWYRGTSGEDDGKSFSFSGLCGQRGCQGYANTIILVLSLYHQSEHFNVQQPFETTTQCCLLEYLHTHRNMLRSPSSTGLEENNPGPQPSGSDSRTDILHAHPAEFQRGSVPWRYIGGPPTLPRRPDRPDRESSRRGQQQGSTYLNGMSDWGSELET</sequence>
<reference evidence="2" key="1">
    <citation type="submission" date="2021-01" db="EMBL/GenBank/DDBJ databases">
        <authorList>
            <consortium name="Aspergillus puulaauensis MK2 genome sequencing consortium"/>
            <person name="Kazuki M."/>
            <person name="Futagami T."/>
        </authorList>
    </citation>
    <scope>NUCLEOTIDE SEQUENCE</scope>
    <source>
        <strain evidence="2">MK2</strain>
    </source>
</reference>
<evidence type="ECO:0000256" key="1">
    <source>
        <dbReference type="SAM" id="MobiDB-lite"/>
    </source>
</evidence>
<dbReference type="EMBL" id="AP024443">
    <property type="protein sequence ID" value="BCS18277.1"/>
    <property type="molecule type" value="Genomic_DNA"/>
</dbReference>
<feature type="region of interest" description="Disordered" evidence="1">
    <location>
        <begin position="150"/>
        <end position="234"/>
    </location>
</feature>
<dbReference type="Proteomes" id="UP000654913">
    <property type="component" value="Chromosome 1"/>
</dbReference>
<evidence type="ECO:0000313" key="2">
    <source>
        <dbReference type="EMBL" id="BCS18277.1"/>
    </source>
</evidence>
<feature type="compositionally biased region" description="Polar residues" evidence="1">
    <location>
        <begin position="214"/>
        <end position="223"/>
    </location>
</feature>
<keyword evidence="3" id="KW-1185">Reference proteome</keyword>
<proteinExistence type="predicted"/>
<accession>A0A7R7XBA8</accession>
<dbReference type="RefSeq" id="XP_041550471.1">
    <property type="nucleotide sequence ID" value="XM_041694602.1"/>
</dbReference>
<dbReference type="GeneID" id="64968282"/>
<protein>
    <submittedName>
        <fullName evidence="2">Uncharacterized protein</fullName>
    </submittedName>
</protein>
<gene>
    <name evidence="2" type="ORF">APUU_11105S</name>
</gene>
<organism evidence="2 3">
    <name type="scientific">Aspergillus puulaauensis</name>
    <dbReference type="NCBI Taxonomy" id="1220207"/>
    <lineage>
        <taxon>Eukaryota</taxon>
        <taxon>Fungi</taxon>
        <taxon>Dikarya</taxon>
        <taxon>Ascomycota</taxon>
        <taxon>Pezizomycotina</taxon>
        <taxon>Eurotiomycetes</taxon>
        <taxon>Eurotiomycetidae</taxon>
        <taxon>Eurotiales</taxon>
        <taxon>Aspergillaceae</taxon>
        <taxon>Aspergillus</taxon>
    </lineage>
</organism>
<dbReference type="AlphaFoldDB" id="A0A7R7XBA8"/>
<dbReference type="KEGG" id="apuu:APUU_11105S"/>
<evidence type="ECO:0000313" key="3">
    <source>
        <dbReference type="Proteomes" id="UP000654913"/>
    </source>
</evidence>
<name>A0A7R7XBA8_9EURO</name>
<feature type="compositionally biased region" description="Basic and acidic residues" evidence="1">
    <location>
        <begin position="201"/>
        <end position="212"/>
    </location>
</feature>
<reference evidence="2" key="2">
    <citation type="submission" date="2021-02" db="EMBL/GenBank/DDBJ databases">
        <title>Aspergillus puulaauensis MK2 genome sequence.</title>
        <authorList>
            <person name="Futagami T."/>
            <person name="Mori K."/>
            <person name="Kadooka C."/>
            <person name="Tanaka T."/>
        </authorList>
    </citation>
    <scope>NUCLEOTIDE SEQUENCE</scope>
    <source>
        <strain evidence="2">MK2</strain>
    </source>
</reference>
<feature type="compositionally biased region" description="Basic and acidic residues" evidence="1">
    <location>
        <begin position="171"/>
        <end position="182"/>
    </location>
</feature>